<evidence type="ECO:0000313" key="2">
    <source>
        <dbReference type="EMBL" id="ROO29086.1"/>
    </source>
</evidence>
<keyword evidence="3" id="KW-1185">Reference proteome</keyword>
<feature type="region of interest" description="Disordered" evidence="1">
    <location>
        <begin position="1"/>
        <end position="20"/>
    </location>
</feature>
<evidence type="ECO:0000256" key="1">
    <source>
        <dbReference type="SAM" id="MobiDB-lite"/>
    </source>
</evidence>
<reference evidence="2 3" key="1">
    <citation type="submission" date="2013-10" db="EMBL/GenBank/DDBJ databases">
        <title>Salinisphaera orenii MK-B5 Genome Sequencing.</title>
        <authorList>
            <person name="Lai Q."/>
            <person name="Li C."/>
            <person name="Shao Z."/>
        </authorList>
    </citation>
    <scope>NUCLEOTIDE SEQUENCE [LARGE SCALE GENOMIC DNA]</scope>
    <source>
        <strain evidence="2 3">MK-B5</strain>
    </source>
</reference>
<proteinExistence type="predicted"/>
<dbReference type="EMBL" id="AYKH01000006">
    <property type="protein sequence ID" value="ROO29086.1"/>
    <property type="molecule type" value="Genomic_DNA"/>
</dbReference>
<name>A0A423PU00_9GAMM</name>
<dbReference type="AlphaFoldDB" id="A0A423PU00"/>
<accession>A0A423PU00</accession>
<sequence length="57" mass="6065">MAVARPRSYRAAGEPSPGSVARRLALRPVVAPARTALALVVLSMHGYRRGPRDQGPT</sequence>
<evidence type="ECO:0000313" key="3">
    <source>
        <dbReference type="Proteomes" id="UP000283993"/>
    </source>
</evidence>
<dbReference type="Proteomes" id="UP000283993">
    <property type="component" value="Unassembled WGS sequence"/>
</dbReference>
<gene>
    <name evidence="2" type="ORF">SAOR_04480</name>
</gene>
<organism evidence="2 3">
    <name type="scientific">Salinisphaera orenii MK-B5</name>
    <dbReference type="NCBI Taxonomy" id="856730"/>
    <lineage>
        <taxon>Bacteria</taxon>
        <taxon>Pseudomonadati</taxon>
        <taxon>Pseudomonadota</taxon>
        <taxon>Gammaproteobacteria</taxon>
        <taxon>Salinisphaerales</taxon>
        <taxon>Salinisphaeraceae</taxon>
        <taxon>Salinisphaera</taxon>
    </lineage>
</organism>
<protein>
    <submittedName>
        <fullName evidence="2">Uncharacterized protein</fullName>
    </submittedName>
</protein>
<comment type="caution">
    <text evidence="2">The sequence shown here is derived from an EMBL/GenBank/DDBJ whole genome shotgun (WGS) entry which is preliminary data.</text>
</comment>